<dbReference type="InterPro" id="IPR006656">
    <property type="entry name" value="Mopterin_OxRdtase"/>
</dbReference>
<dbReference type="AlphaFoldDB" id="A0AAP8GFD2"/>
<dbReference type="RefSeq" id="WP_176691309.1">
    <property type="nucleotide sequence ID" value="NZ_NMVR01000389.1"/>
</dbReference>
<organism evidence="3 4">
    <name type="scientific">Enterobacter hormaechei</name>
    <dbReference type="NCBI Taxonomy" id="158836"/>
    <lineage>
        <taxon>Bacteria</taxon>
        <taxon>Pseudomonadati</taxon>
        <taxon>Pseudomonadota</taxon>
        <taxon>Gammaproteobacteria</taxon>
        <taxon>Enterobacterales</taxon>
        <taxon>Enterobacteriaceae</taxon>
        <taxon>Enterobacter</taxon>
        <taxon>Enterobacter cloacae complex</taxon>
    </lineage>
</organism>
<dbReference type="SUPFAM" id="SSF53706">
    <property type="entry name" value="Formate dehydrogenase/DMSO reductase, domains 1-3"/>
    <property type="match status" value="1"/>
</dbReference>
<dbReference type="Proteomes" id="UP000231328">
    <property type="component" value="Unassembled WGS sequence"/>
</dbReference>
<protein>
    <recommendedName>
        <fullName evidence="2">Molybdopterin oxidoreductase domain-containing protein</fullName>
    </recommendedName>
</protein>
<dbReference type="Gene3D" id="3.40.50.740">
    <property type="match status" value="1"/>
</dbReference>
<sequence>EVHSLYLYGEDTGIVDSNINFVQAAFEKLDFMVVQDEFLTFTATYADVVLPASPSLEKDGTFTNTERRIQRLYQALEPLGDSKPDWKIFQAIANRLGFDWNYKHPSEIMDEVARLTPLY</sequence>
<feature type="domain" description="Molybdopterin oxidoreductase" evidence="2">
    <location>
        <begin position="2"/>
        <end position="95"/>
    </location>
</feature>
<evidence type="ECO:0000313" key="4">
    <source>
        <dbReference type="Proteomes" id="UP000231328"/>
    </source>
</evidence>
<proteinExistence type="predicted"/>
<gene>
    <name evidence="3" type="ORF">CGZ54_29150</name>
</gene>
<dbReference type="GO" id="GO:0003954">
    <property type="term" value="F:NADH dehydrogenase activity"/>
    <property type="evidence" value="ECO:0007669"/>
    <property type="project" value="TreeGrafter"/>
</dbReference>
<reference evidence="3 4" key="1">
    <citation type="submission" date="2017-07" db="EMBL/GenBank/DDBJ databases">
        <title>Draft genome sequence of Enterobacter cloacae ST128, a clinical strain coproducing KPC-2 and NDM-1 carbapenemases.</title>
        <authorList>
            <person name="Li X."/>
        </authorList>
    </citation>
    <scope>NUCLEOTIDE SEQUENCE [LARGE SCALE GENOMIC DNA]</scope>
    <source>
        <strain evidence="3 4">HBY</strain>
    </source>
</reference>
<dbReference type="PANTHER" id="PTHR43105">
    <property type="entry name" value="RESPIRATORY NITRATE REDUCTASE"/>
    <property type="match status" value="1"/>
</dbReference>
<dbReference type="InterPro" id="IPR050123">
    <property type="entry name" value="Prok_molybdopt-oxidoreductase"/>
</dbReference>
<evidence type="ECO:0000313" key="3">
    <source>
        <dbReference type="EMBL" id="PJG36311.1"/>
    </source>
</evidence>
<dbReference type="GO" id="GO:0016020">
    <property type="term" value="C:membrane"/>
    <property type="evidence" value="ECO:0007669"/>
    <property type="project" value="TreeGrafter"/>
</dbReference>
<dbReference type="Pfam" id="PF00384">
    <property type="entry name" value="Molybdopterin"/>
    <property type="match status" value="1"/>
</dbReference>
<feature type="non-terminal residue" evidence="3">
    <location>
        <position position="119"/>
    </location>
</feature>
<dbReference type="EMBL" id="NMVR01000389">
    <property type="protein sequence ID" value="PJG36311.1"/>
    <property type="molecule type" value="Genomic_DNA"/>
</dbReference>
<dbReference type="GO" id="GO:0022904">
    <property type="term" value="P:respiratory electron transport chain"/>
    <property type="evidence" value="ECO:0007669"/>
    <property type="project" value="TreeGrafter"/>
</dbReference>
<evidence type="ECO:0000259" key="2">
    <source>
        <dbReference type="Pfam" id="PF00384"/>
    </source>
</evidence>
<dbReference type="PANTHER" id="PTHR43105:SF14">
    <property type="entry name" value="FORMATE DEHYDROGENASE H"/>
    <property type="match status" value="1"/>
</dbReference>
<keyword evidence="1" id="KW-0560">Oxidoreductase</keyword>
<accession>A0AAP8GFD2</accession>
<name>A0AAP8GFD2_9ENTR</name>
<comment type="caution">
    <text evidence="3">The sequence shown here is derived from an EMBL/GenBank/DDBJ whole genome shotgun (WGS) entry which is preliminary data.</text>
</comment>
<feature type="non-terminal residue" evidence="3">
    <location>
        <position position="1"/>
    </location>
</feature>
<evidence type="ECO:0000256" key="1">
    <source>
        <dbReference type="ARBA" id="ARBA00023002"/>
    </source>
</evidence>